<evidence type="ECO:0000259" key="2">
    <source>
        <dbReference type="PROSITE" id="PS51194"/>
    </source>
</evidence>
<keyword evidence="3" id="KW-0347">Helicase</keyword>
<dbReference type="GO" id="GO:0004386">
    <property type="term" value="F:helicase activity"/>
    <property type="evidence" value="ECO:0007669"/>
    <property type="project" value="UniProtKB-KW"/>
</dbReference>
<accession>A0A6L2R772</accession>
<dbReference type="CDD" id="cd18785">
    <property type="entry name" value="SF2_C"/>
    <property type="match status" value="1"/>
</dbReference>
<dbReference type="InterPro" id="IPR027417">
    <property type="entry name" value="P-loop_NTPase"/>
</dbReference>
<protein>
    <submittedName>
        <fullName evidence="3">Helicase domain protein</fullName>
    </submittedName>
</protein>
<dbReference type="Proteomes" id="UP000505077">
    <property type="component" value="Unassembled WGS sequence"/>
</dbReference>
<feature type="coiled-coil region" evidence="1">
    <location>
        <begin position="368"/>
        <end position="395"/>
    </location>
</feature>
<gene>
    <name evidence="3" type="ORF">ZNDK_1108</name>
</gene>
<evidence type="ECO:0000256" key="1">
    <source>
        <dbReference type="SAM" id="Coils"/>
    </source>
</evidence>
<comment type="caution">
    <text evidence="3">The sequence shown here is derived from an EMBL/GenBank/DDBJ whole genome shotgun (WGS) entry which is preliminary data.</text>
</comment>
<organism evidence="3 4">
    <name type="scientific">Candidatus Desulfovibrio kirbyi</name>
    <dbReference type="NCBI Taxonomy" id="2696086"/>
    <lineage>
        <taxon>Bacteria</taxon>
        <taxon>Pseudomonadati</taxon>
        <taxon>Thermodesulfobacteriota</taxon>
        <taxon>Desulfovibrionia</taxon>
        <taxon>Desulfovibrionales</taxon>
        <taxon>Desulfovibrionaceae</taxon>
        <taxon>Desulfovibrio</taxon>
    </lineage>
</organism>
<name>A0A6L2R772_9BACT</name>
<dbReference type="Gene3D" id="3.40.50.300">
    <property type="entry name" value="P-loop containing nucleotide triphosphate hydrolases"/>
    <property type="match status" value="2"/>
</dbReference>
<keyword evidence="3" id="KW-0067">ATP-binding</keyword>
<reference evidence="3 4" key="1">
    <citation type="journal article" date="2020" name="ISME J.">
        <title>Parallel Reductive Genome Evolution in Desulfovibrio Ectosymbionts Independently Acquired by Trichonympha Protists in the Termite Gut.</title>
        <authorList>
            <person name="Takeuchi M."/>
            <person name="Kuwahara H."/>
            <person name="Murakami T."/>
            <person name="Takahashi K."/>
            <person name="Kajitani R."/>
            <person name="Toyoda A."/>
            <person name="Itoh T."/>
            <person name="Ohkuma M."/>
            <person name="Hongoh Y."/>
        </authorList>
    </citation>
    <scope>NUCLEOTIDE SEQUENCE [LARGE SCALE GENOMIC DNA]</scope>
    <source>
        <strain evidence="3">ZnDsv-02</strain>
    </source>
</reference>
<keyword evidence="3" id="KW-0378">Hydrolase</keyword>
<dbReference type="Pfam" id="PF00271">
    <property type="entry name" value="Helicase_C"/>
    <property type="match status" value="1"/>
</dbReference>
<keyword evidence="1" id="KW-0175">Coiled coil</keyword>
<feature type="domain" description="Helicase C-terminal" evidence="2">
    <location>
        <begin position="862"/>
        <end position="1027"/>
    </location>
</feature>
<dbReference type="EMBL" id="BLLL01000012">
    <property type="protein sequence ID" value="GFH63337.1"/>
    <property type="molecule type" value="Genomic_DNA"/>
</dbReference>
<keyword evidence="3" id="KW-0547">Nucleotide-binding</keyword>
<evidence type="ECO:0000313" key="3">
    <source>
        <dbReference type="EMBL" id="GFH63337.1"/>
    </source>
</evidence>
<dbReference type="PROSITE" id="PS51194">
    <property type="entry name" value="HELICASE_CTER"/>
    <property type="match status" value="1"/>
</dbReference>
<dbReference type="AlphaFoldDB" id="A0A6L2R772"/>
<proteinExistence type="predicted"/>
<dbReference type="SUPFAM" id="SSF52540">
    <property type="entry name" value="P-loop containing nucleoside triphosphate hydrolases"/>
    <property type="match status" value="1"/>
</dbReference>
<dbReference type="InterPro" id="IPR001650">
    <property type="entry name" value="Helicase_C-like"/>
</dbReference>
<sequence>MPNNREVLANKIIGRFVAAISGTDKEQWLFNSPEDRIFVGKLSPQSAEDSFSSSVLIKQISVAFRIPKKDVGTAELQIYPQGNFFFRVLPSLKQQREFFLKNFISTFKPDRQFADFDALSDAFKEGTLAQERQAHKVQLLPVYEKIAIDRNEVYIGVKIADIYNPTFDCGSIPSDSPFYKEVKRQVEALCTEAKGRPNIMPCQFRDKLKIDNLLSNETWQAYINKQRTREEFDMFLHFDYSLSVDLKGSGNHINLTVALSNETPFGDESAGFGQLAAKTDKYRISTIFNSGIKVKCLNTEFIPIELDYFSDDYKYDRFVFALGNNCNVKYDKDKVEIQTIHVPFFIQNRLKTNDKMAIKFDDLIADPIKTLKKIHAQMQNELERWKEDFEQRRSTLTPKGMRQFCSEIAAFNLELARFATGIVLLSKHNMICDAFLYMNQAVKEAAKGKGYDSWRLFQIVFITSLILDVVAHEQDLVLDDDIRGKAKTDDVDILYFPTGGGKTEAFLGILVFNLFFDRLRGKNYGGTAILKYPLRLLSVQQVQRVANVLATAEVIRREKIDGGSSFSLGYYVGESNTPNKIDKDLQQTLQALSPDEMDDKYRLVDICPFCSKETVHVVYTADTNSLRHICSNTQCCSQGIIPLYMVDNDIYRYLPSVIISTVDKMTAIGFNSNFHNILYGAEYECPKHGFTAKTKCLADGCQYDPDDFKKMSMKDPAPTLIIQDELHLIRESLGAYDAHYETLIEYFIRNLSGCNRGVKVIGATATISAYAEQAKHLYWKSAIRFPATSPYLDHNFYSFIDKDDIARIIVGYAPFGKTIVNSVAYSLQYLKRVVWNLYANSHEVLTFDGIDIAGTEDERIAEVKKLLEEYWIILEYNNVKLESNRVLQALEDPINTELNEDGVQPLTAKKMTGDDSFQDVRTTLSTIEHAESVIDDIDFNMIAATSMISHGVDADRFNLMLFYGIPGNTAEYIQAYSRVGRKHTGVVIDIMRPSREKDQSYLKNFIKFHEYKDILVDSVSINRWATKAVENTLPGVIASLILNHYLYVLKHTTGMNDVSKYSNLKAALLADKITAAELKTHAYGVYKCSDNDSAVGKLYRQTIDRLINELIDNLKNGSFDANAYLTEVFKHCYFKVMLSLRDTDNQLLVEME</sequence>
<evidence type="ECO:0000313" key="4">
    <source>
        <dbReference type="Proteomes" id="UP000505077"/>
    </source>
</evidence>